<dbReference type="Proteomes" id="UP000007431">
    <property type="component" value="Unassembled WGS sequence"/>
</dbReference>
<evidence type="ECO:0000256" key="5">
    <source>
        <dbReference type="ARBA" id="ARBA00022801"/>
    </source>
</evidence>
<keyword evidence="6" id="KW-0788">Thiol protease</keyword>
<reference evidence="9 10" key="1">
    <citation type="journal article" date="2010" name="Nat. Biotechnol.">
        <title>Genome sequence of the model mushroom Schizophyllum commune.</title>
        <authorList>
            <person name="Ohm R.A."/>
            <person name="de Jong J.F."/>
            <person name="Lugones L.G."/>
            <person name="Aerts A."/>
            <person name="Kothe E."/>
            <person name="Stajich J.E."/>
            <person name="de Vries R.P."/>
            <person name="Record E."/>
            <person name="Levasseur A."/>
            <person name="Baker S.E."/>
            <person name="Bartholomew K.A."/>
            <person name="Coutinho P.M."/>
            <person name="Erdmann S."/>
            <person name="Fowler T.J."/>
            <person name="Gathman A.C."/>
            <person name="Lombard V."/>
            <person name="Henrissat B."/>
            <person name="Knabe N."/>
            <person name="Kuees U."/>
            <person name="Lilly W.W."/>
            <person name="Lindquist E."/>
            <person name="Lucas S."/>
            <person name="Magnuson J.K."/>
            <person name="Piumi F."/>
            <person name="Raudaskoski M."/>
            <person name="Salamov A."/>
            <person name="Schmutz J."/>
            <person name="Schwarze F.W.M.R."/>
            <person name="vanKuyk P.A."/>
            <person name="Horton J.S."/>
            <person name="Grigoriev I.V."/>
            <person name="Woesten H.A.B."/>
        </authorList>
    </citation>
    <scope>NUCLEOTIDE SEQUENCE [LARGE SCALE GENOMIC DNA]</scope>
    <source>
        <strain evidence="10">H4-8 / FGSC 9210</strain>
    </source>
</reference>
<dbReference type="GO" id="GO:0005634">
    <property type="term" value="C:nucleus"/>
    <property type="evidence" value="ECO:0007669"/>
    <property type="project" value="TreeGrafter"/>
</dbReference>
<dbReference type="InterPro" id="IPR028889">
    <property type="entry name" value="USP"/>
</dbReference>
<dbReference type="GeneID" id="9587080"/>
<dbReference type="CDD" id="cd02257">
    <property type="entry name" value="Peptidase_C19"/>
    <property type="match status" value="1"/>
</dbReference>
<feature type="domain" description="USP" evidence="8">
    <location>
        <begin position="24"/>
        <end position="407"/>
    </location>
</feature>
<dbReference type="InterPro" id="IPR050164">
    <property type="entry name" value="Peptidase_C19"/>
</dbReference>
<organism evidence="10">
    <name type="scientific">Schizophyllum commune (strain H4-8 / FGSC 9210)</name>
    <name type="common">Split gill fungus</name>
    <dbReference type="NCBI Taxonomy" id="578458"/>
    <lineage>
        <taxon>Eukaryota</taxon>
        <taxon>Fungi</taxon>
        <taxon>Dikarya</taxon>
        <taxon>Basidiomycota</taxon>
        <taxon>Agaricomycotina</taxon>
        <taxon>Agaricomycetes</taxon>
        <taxon>Agaricomycetidae</taxon>
        <taxon>Agaricales</taxon>
        <taxon>Schizophyllaceae</taxon>
        <taxon>Schizophyllum</taxon>
    </lineage>
</organism>
<dbReference type="KEGG" id="scm:SCHCO_01087448"/>
<dbReference type="InParanoid" id="D8PU07"/>
<dbReference type="EMBL" id="GL377303">
    <property type="protein sequence ID" value="EFI99869.1"/>
    <property type="molecule type" value="Genomic_DNA"/>
</dbReference>
<gene>
    <name evidence="9" type="ORF">SCHCODRAFT_84347</name>
</gene>
<evidence type="ECO:0000313" key="10">
    <source>
        <dbReference type="Proteomes" id="UP000007431"/>
    </source>
</evidence>
<evidence type="ECO:0000313" key="9">
    <source>
        <dbReference type="EMBL" id="EFI99869.1"/>
    </source>
</evidence>
<dbReference type="PANTHER" id="PTHR24006">
    <property type="entry name" value="UBIQUITIN CARBOXYL-TERMINAL HYDROLASE"/>
    <property type="match status" value="1"/>
</dbReference>
<keyword evidence="4" id="KW-0833">Ubl conjugation pathway</keyword>
<accession>D8PU07</accession>
<dbReference type="EC" id="3.4.19.12" evidence="2"/>
<dbReference type="HOGENOM" id="CLU_008279_7_2_1"/>
<keyword evidence="10" id="KW-1185">Reference proteome</keyword>
<evidence type="ECO:0000256" key="7">
    <source>
        <dbReference type="SAM" id="MobiDB-lite"/>
    </source>
</evidence>
<comment type="catalytic activity">
    <reaction evidence="1">
        <text>Thiol-dependent hydrolysis of ester, thioester, amide, peptide and isopeptide bonds formed by the C-terminal Gly of ubiquitin (a 76-residue protein attached to proteins as an intracellular targeting signal).</text>
        <dbReference type="EC" id="3.4.19.12"/>
    </reaction>
</comment>
<feature type="region of interest" description="Disordered" evidence="7">
    <location>
        <begin position="141"/>
        <end position="165"/>
    </location>
</feature>
<dbReference type="RefSeq" id="XP_003034772.1">
    <property type="nucleotide sequence ID" value="XM_003034726.1"/>
</dbReference>
<dbReference type="AlphaFoldDB" id="D8PU07"/>
<dbReference type="VEuPathDB" id="FungiDB:SCHCODRAFT_01087448"/>
<dbReference type="InterPro" id="IPR018200">
    <property type="entry name" value="USP_CS"/>
</dbReference>
<dbReference type="GO" id="GO:0016579">
    <property type="term" value="P:protein deubiquitination"/>
    <property type="evidence" value="ECO:0007669"/>
    <property type="project" value="InterPro"/>
</dbReference>
<dbReference type="OrthoDB" id="429671at2759"/>
<dbReference type="Gene3D" id="3.90.70.10">
    <property type="entry name" value="Cysteine proteinases"/>
    <property type="match status" value="1"/>
</dbReference>
<dbReference type="GO" id="GO:0006508">
    <property type="term" value="P:proteolysis"/>
    <property type="evidence" value="ECO:0007669"/>
    <property type="project" value="UniProtKB-KW"/>
</dbReference>
<name>D8PU07_SCHCM</name>
<evidence type="ECO:0000256" key="4">
    <source>
        <dbReference type="ARBA" id="ARBA00022786"/>
    </source>
</evidence>
<dbReference type="PANTHER" id="PTHR24006:SF687">
    <property type="entry name" value="UBIQUITIN CARBOXYL-TERMINAL HYDROLASE 10"/>
    <property type="match status" value="1"/>
</dbReference>
<evidence type="ECO:0000256" key="2">
    <source>
        <dbReference type="ARBA" id="ARBA00012759"/>
    </source>
</evidence>
<proteinExistence type="predicted"/>
<dbReference type="PROSITE" id="PS00973">
    <property type="entry name" value="USP_2"/>
    <property type="match status" value="1"/>
</dbReference>
<evidence type="ECO:0000259" key="8">
    <source>
        <dbReference type="PROSITE" id="PS50235"/>
    </source>
</evidence>
<dbReference type="Pfam" id="PF00443">
    <property type="entry name" value="UCH"/>
    <property type="match status" value="1"/>
</dbReference>
<dbReference type="SUPFAM" id="SSF54001">
    <property type="entry name" value="Cysteine proteinases"/>
    <property type="match status" value="1"/>
</dbReference>
<sequence length="408" mass="44782">MRGLLTALEPLLERDVALGEGSFPGLNDSDAPTSAKESSTPVLDATIRLLKEFLPSGKGKERAVEGAVANGDASGWSRVGKSGLEEEEEREAFTPTFVYDALMKKRRFGHLKLGQQEDAEEFLGFYLDELEEELESLLKDSQEDQQGGHSGEAEGWTEVGKGKAKNAVVRGSGPLHNSPISRIFGGTFRSTLKQPKKPDSVTVERWQRLMLDVEHESIDTIEDAIQRLVQPQTISDPASPTSQGPMMLQLQIASLPPVLVLHLKRFFYSADEVKKVSKEVRYGPILEFPANSNVLAKRTAAAKYRLFAVLYHHGRSAAGGHYTLDVLCPTRFALPAAQASKPAPPKAAPGVAVSKPGPRFREGWIRIDDELVSDIRPEDVFGPGSRSGGRWEEEGGRCAYLLFYERIG</sequence>
<evidence type="ECO:0000256" key="3">
    <source>
        <dbReference type="ARBA" id="ARBA00022670"/>
    </source>
</evidence>
<protein>
    <recommendedName>
        <fullName evidence="2">ubiquitinyl hydrolase 1</fullName>
        <ecNumber evidence="2">3.4.19.12</ecNumber>
    </recommendedName>
</protein>
<keyword evidence="3" id="KW-0645">Protease</keyword>
<keyword evidence="5" id="KW-0378">Hydrolase</keyword>
<dbReference type="InterPro" id="IPR001394">
    <property type="entry name" value="Peptidase_C19_UCH"/>
</dbReference>
<dbReference type="GO" id="GO:0005829">
    <property type="term" value="C:cytosol"/>
    <property type="evidence" value="ECO:0007669"/>
    <property type="project" value="TreeGrafter"/>
</dbReference>
<dbReference type="FunCoup" id="D8PU07">
    <property type="interactions" value="522"/>
</dbReference>
<evidence type="ECO:0000256" key="6">
    <source>
        <dbReference type="ARBA" id="ARBA00022807"/>
    </source>
</evidence>
<dbReference type="InterPro" id="IPR038765">
    <property type="entry name" value="Papain-like_cys_pep_sf"/>
</dbReference>
<evidence type="ECO:0000256" key="1">
    <source>
        <dbReference type="ARBA" id="ARBA00000707"/>
    </source>
</evidence>
<dbReference type="STRING" id="578458.D8PU07"/>
<dbReference type="PROSITE" id="PS50235">
    <property type="entry name" value="USP_3"/>
    <property type="match status" value="1"/>
</dbReference>
<dbReference type="eggNOG" id="KOG1871">
    <property type="taxonomic scope" value="Eukaryota"/>
</dbReference>
<dbReference type="GO" id="GO:0004843">
    <property type="term" value="F:cysteine-type deubiquitinase activity"/>
    <property type="evidence" value="ECO:0007669"/>
    <property type="project" value="UniProtKB-EC"/>
</dbReference>